<evidence type="ECO:0000313" key="2">
    <source>
        <dbReference type="Proteomes" id="UP000542353"/>
    </source>
</evidence>
<evidence type="ECO:0000313" key="1">
    <source>
        <dbReference type="EMBL" id="MBB5047694.1"/>
    </source>
</evidence>
<dbReference type="EMBL" id="JACHIH010000013">
    <property type="protein sequence ID" value="MBB5047694.1"/>
    <property type="molecule type" value="Genomic_DNA"/>
</dbReference>
<evidence type="ECO:0008006" key="3">
    <source>
        <dbReference type="Google" id="ProtNLM"/>
    </source>
</evidence>
<reference evidence="1 2" key="1">
    <citation type="submission" date="2020-08" db="EMBL/GenBank/DDBJ databases">
        <title>Genomic Encyclopedia of Type Strains, Phase IV (KMG-IV): sequencing the most valuable type-strain genomes for metagenomic binning, comparative biology and taxonomic classification.</title>
        <authorList>
            <person name="Goeker M."/>
        </authorList>
    </citation>
    <scope>NUCLEOTIDE SEQUENCE [LARGE SCALE GENOMIC DNA]</scope>
    <source>
        <strain evidence="1 2">DSM 12706</strain>
    </source>
</reference>
<accession>A0A7W7Z4B2</accession>
<dbReference type="Proteomes" id="UP000542353">
    <property type="component" value="Unassembled WGS sequence"/>
</dbReference>
<name>A0A7W7Z4B2_9BRAD</name>
<organism evidence="1 2">
    <name type="scientific">Rhodopseudomonas rhenobacensis</name>
    <dbReference type="NCBI Taxonomy" id="87461"/>
    <lineage>
        <taxon>Bacteria</taxon>
        <taxon>Pseudomonadati</taxon>
        <taxon>Pseudomonadota</taxon>
        <taxon>Alphaproteobacteria</taxon>
        <taxon>Hyphomicrobiales</taxon>
        <taxon>Nitrobacteraceae</taxon>
        <taxon>Rhodopseudomonas</taxon>
    </lineage>
</organism>
<protein>
    <recommendedName>
        <fullName evidence="3">Addiction module component</fullName>
    </recommendedName>
</protein>
<proteinExistence type="predicted"/>
<sequence length="76" mass="8824">MTREALEVLLDSVSTWPEEAQEELLRSFSEIQTKYLGVYQLNDDERAAVRRGLAEMREGKLASDEEVAALFNRYRE</sequence>
<comment type="caution">
    <text evidence="1">The sequence shown here is derived from an EMBL/GenBank/DDBJ whole genome shotgun (WGS) entry which is preliminary data.</text>
</comment>
<gene>
    <name evidence="1" type="ORF">HNR60_002451</name>
</gene>
<dbReference type="RefSeq" id="WP_184257771.1">
    <property type="nucleotide sequence ID" value="NZ_JACHIH010000013.1"/>
</dbReference>
<dbReference type="AlphaFoldDB" id="A0A7W7Z4B2"/>
<keyword evidence="2" id="KW-1185">Reference proteome</keyword>